<organism evidence="1">
    <name type="scientific">Rhodosorus marinus</name>
    <dbReference type="NCBI Taxonomy" id="101924"/>
    <lineage>
        <taxon>Eukaryota</taxon>
        <taxon>Rhodophyta</taxon>
        <taxon>Stylonematophyceae</taxon>
        <taxon>Stylonematales</taxon>
        <taxon>Stylonemataceae</taxon>
        <taxon>Rhodosorus</taxon>
    </lineage>
</organism>
<dbReference type="EMBL" id="HBHW01039322">
    <property type="protein sequence ID" value="CAE0062149.1"/>
    <property type="molecule type" value="Transcribed_RNA"/>
</dbReference>
<dbReference type="EMBL" id="HBHW01039333">
    <property type="protein sequence ID" value="CAE0062160.1"/>
    <property type="molecule type" value="Transcribed_RNA"/>
</dbReference>
<evidence type="ECO:0000313" key="4">
    <source>
        <dbReference type="EMBL" id="CAE0062160.1"/>
    </source>
</evidence>
<dbReference type="AlphaFoldDB" id="A0A7S3A7G2"/>
<gene>
    <name evidence="1" type="ORF">RMAR00112_LOCUS30213</name>
    <name evidence="2" type="ORF">RMAR00112_LOCUS30218</name>
    <name evidence="3" type="ORF">RMAR00112_LOCUS30226</name>
    <name evidence="4" type="ORF">RMAR00112_LOCUS30229</name>
</gene>
<proteinExistence type="predicted"/>
<evidence type="ECO:0000313" key="1">
    <source>
        <dbReference type="EMBL" id="CAE0062144.1"/>
    </source>
</evidence>
<sequence>MGLDSFLTDIGIQEMKRLRGEGFLLSKLHVIYYPQIGYLVVLDVEVLEDPSLDTGESNLKRIDLEYMFSSKNHLYYKSKTMYELDNELGDIHGILVVGNQSNK</sequence>
<protein>
    <submittedName>
        <fullName evidence="1">Uncharacterized protein</fullName>
    </submittedName>
</protein>
<dbReference type="EMBL" id="HBHW01039330">
    <property type="protein sequence ID" value="CAE0062157.1"/>
    <property type="molecule type" value="Transcribed_RNA"/>
</dbReference>
<evidence type="ECO:0000313" key="3">
    <source>
        <dbReference type="EMBL" id="CAE0062157.1"/>
    </source>
</evidence>
<reference evidence="1" key="1">
    <citation type="submission" date="2021-01" db="EMBL/GenBank/DDBJ databases">
        <authorList>
            <person name="Corre E."/>
            <person name="Pelletier E."/>
            <person name="Niang G."/>
            <person name="Scheremetjew M."/>
            <person name="Finn R."/>
            <person name="Kale V."/>
            <person name="Holt S."/>
            <person name="Cochrane G."/>
            <person name="Meng A."/>
            <person name="Brown T."/>
            <person name="Cohen L."/>
        </authorList>
    </citation>
    <scope>NUCLEOTIDE SEQUENCE</scope>
    <source>
        <strain evidence="1">CCMP 769</strain>
    </source>
</reference>
<accession>A0A7S3A7G2</accession>
<name>A0A7S3A7G2_9RHOD</name>
<evidence type="ECO:0000313" key="2">
    <source>
        <dbReference type="EMBL" id="CAE0062149.1"/>
    </source>
</evidence>
<dbReference type="EMBL" id="HBHW01039317">
    <property type="protein sequence ID" value="CAE0062144.1"/>
    <property type="molecule type" value="Transcribed_RNA"/>
</dbReference>